<dbReference type="FunFam" id="1.10.287.950:FF:000001">
    <property type="entry name" value="Methyl-accepting chemotaxis sensory transducer"/>
    <property type="match status" value="1"/>
</dbReference>
<dbReference type="GO" id="GO:0007165">
    <property type="term" value="P:signal transduction"/>
    <property type="evidence" value="ECO:0007669"/>
    <property type="project" value="UniProtKB-KW"/>
</dbReference>
<dbReference type="InterPro" id="IPR003660">
    <property type="entry name" value="HAMP_dom"/>
</dbReference>
<dbReference type="Pfam" id="PF12729">
    <property type="entry name" value="4HB_MCP_1"/>
    <property type="match status" value="1"/>
</dbReference>
<dbReference type="Pfam" id="PF00015">
    <property type="entry name" value="MCPsignal"/>
    <property type="match status" value="1"/>
</dbReference>
<keyword evidence="15" id="KW-1185">Reference proteome</keyword>
<dbReference type="AlphaFoldDB" id="A0A4Z0AY80"/>
<dbReference type="EMBL" id="QUZU01000005">
    <property type="protein sequence ID" value="TFY91149.1"/>
    <property type="molecule type" value="Genomic_DNA"/>
</dbReference>
<dbReference type="Gene3D" id="1.10.287.950">
    <property type="entry name" value="Methyl-accepting chemotaxis protein"/>
    <property type="match status" value="1"/>
</dbReference>
<evidence type="ECO:0000313" key="15">
    <source>
        <dbReference type="Proteomes" id="UP000297391"/>
    </source>
</evidence>
<feature type="domain" description="Methyl-accepting transducer" evidence="12">
    <location>
        <begin position="270"/>
        <end position="506"/>
    </location>
</feature>
<evidence type="ECO:0000259" key="12">
    <source>
        <dbReference type="PROSITE" id="PS50111"/>
    </source>
</evidence>
<dbReference type="Pfam" id="PF00672">
    <property type="entry name" value="HAMP"/>
    <property type="match status" value="1"/>
</dbReference>
<dbReference type="SUPFAM" id="SSF58104">
    <property type="entry name" value="Methyl-accepting chemotaxis protein (MCP) signaling domain"/>
    <property type="match status" value="1"/>
</dbReference>
<keyword evidence="4" id="KW-0145">Chemotaxis</keyword>
<evidence type="ECO:0000256" key="1">
    <source>
        <dbReference type="ARBA" id="ARBA00004651"/>
    </source>
</evidence>
<dbReference type="PROSITE" id="PS50111">
    <property type="entry name" value="CHEMOTAXIS_TRANSDUC_2"/>
    <property type="match status" value="1"/>
</dbReference>
<evidence type="ECO:0000256" key="11">
    <source>
        <dbReference type="SAM" id="Phobius"/>
    </source>
</evidence>
<evidence type="ECO:0000256" key="3">
    <source>
        <dbReference type="ARBA" id="ARBA00022481"/>
    </source>
</evidence>
<keyword evidence="6 11" id="KW-1133">Transmembrane helix</keyword>
<name>A0A4Z0AY80_9PSED</name>
<dbReference type="PANTHER" id="PTHR32089">
    <property type="entry name" value="METHYL-ACCEPTING CHEMOTAXIS PROTEIN MCPB"/>
    <property type="match status" value="1"/>
</dbReference>
<dbReference type="GO" id="GO:0006935">
    <property type="term" value="P:chemotaxis"/>
    <property type="evidence" value="ECO:0007669"/>
    <property type="project" value="UniProtKB-KW"/>
</dbReference>
<dbReference type="GO" id="GO:0005886">
    <property type="term" value="C:plasma membrane"/>
    <property type="evidence" value="ECO:0007669"/>
    <property type="project" value="UniProtKB-SubCell"/>
</dbReference>
<comment type="caution">
    <text evidence="14">The sequence shown here is derived from an EMBL/GenBank/DDBJ whole genome shotgun (WGS) entry which is preliminary data.</text>
</comment>
<proteinExistence type="inferred from homology"/>
<feature type="domain" description="HAMP" evidence="13">
    <location>
        <begin position="213"/>
        <end position="265"/>
    </location>
</feature>
<evidence type="ECO:0000256" key="7">
    <source>
        <dbReference type="ARBA" id="ARBA00023136"/>
    </source>
</evidence>
<gene>
    <name evidence="14" type="ORF">DYL59_06565</name>
</gene>
<keyword evidence="5 11" id="KW-0812">Transmembrane</keyword>
<evidence type="ECO:0000259" key="13">
    <source>
        <dbReference type="PROSITE" id="PS50885"/>
    </source>
</evidence>
<reference evidence="14 15" key="1">
    <citation type="journal article" date="2019" name="Syst. Appl. Microbiol.">
        <title>New species of pathogenic Pseudomonas isolated from citrus in Tunisia: Proposal of Pseudomonas kairouanensis sp. nov. and Pseudomonas nabeulensis sp. nov.</title>
        <authorList>
            <person name="Oueslati M."/>
            <person name="Mulet M."/>
            <person name="Gomila M."/>
            <person name="Berge O."/>
            <person name="Hajlaoui M.R."/>
            <person name="Lalucat J."/>
            <person name="Sadfi-Zouaoui N."/>
            <person name="Garcia-Valdes E."/>
        </authorList>
    </citation>
    <scope>NUCLEOTIDE SEQUENCE [LARGE SCALE GENOMIC DNA]</scope>
    <source>
        <strain evidence="14 15">KC12</strain>
    </source>
</reference>
<evidence type="ECO:0000256" key="2">
    <source>
        <dbReference type="ARBA" id="ARBA00022475"/>
    </source>
</evidence>
<dbReference type="GO" id="GO:0004888">
    <property type="term" value="F:transmembrane signaling receptor activity"/>
    <property type="evidence" value="ECO:0007669"/>
    <property type="project" value="InterPro"/>
</dbReference>
<dbReference type="PANTHER" id="PTHR32089:SF120">
    <property type="entry name" value="METHYL-ACCEPTING CHEMOTAXIS PROTEIN TLPQ"/>
    <property type="match status" value="1"/>
</dbReference>
<protein>
    <submittedName>
        <fullName evidence="14">Methyl-accepting chemotaxis protein</fullName>
    </submittedName>
</protein>
<keyword evidence="2" id="KW-1003">Cell membrane</keyword>
<dbReference type="SMART" id="SM00304">
    <property type="entry name" value="HAMP"/>
    <property type="match status" value="1"/>
</dbReference>
<dbReference type="PROSITE" id="PS50885">
    <property type="entry name" value="HAMP"/>
    <property type="match status" value="1"/>
</dbReference>
<organism evidence="14 15">
    <name type="scientific">Pseudomonas kairouanensis</name>
    <dbReference type="NCBI Taxonomy" id="2293832"/>
    <lineage>
        <taxon>Bacteria</taxon>
        <taxon>Pseudomonadati</taxon>
        <taxon>Pseudomonadota</taxon>
        <taxon>Gammaproteobacteria</taxon>
        <taxon>Pseudomonadales</taxon>
        <taxon>Pseudomonadaceae</taxon>
        <taxon>Pseudomonas</taxon>
    </lineage>
</organism>
<keyword evidence="3" id="KW-0488">Methylation</keyword>
<keyword evidence="7 11" id="KW-0472">Membrane</keyword>
<comment type="subcellular location">
    <subcellularLocation>
        <location evidence="1">Cell membrane</location>
        <topology evidence="1">Multi-pass membrane protein</topology>
    </subcellularLocation>
</comment>
<dbReference type="CDD" id="cd11386">
    <property type="entry name" value="MCP_signal"/>
    <property type="match status" value="1"/>
</dbReference>
<accession>A0A4Z0AY80</accession>
<feature type="transmembrane region" description="Helical" evidence="11">
    <location>
        <begin position="12"/>
        <end position="31"/>
    </location>
</feature>
<dbReference type="RefSeq" id="WP_135288445.1">
    <property type="nucleotide sequence ID" value="NZ_QUZU01000005.1"/>
</dbReference>
<evidence type="ECO:0000256" key="5">
    <source>
        <dbReference type="ARBA" id="ARBA00022692"/>
    </source>
</evidence>
<evidence type="ECO:0000256" key="4">
    <source>
        <dbReference type="ARBA" id="ARBA00022500"/>
    </source>
</evidence>
<evidence type="ECO:0000256" key="6">
    <source>
        <dbReference type="ARBA" id="ARBA00022989"/>
    </source>
</evidence>
<dbReference type="SMART" id="SM00283">
    <property type="entry name" value="MA"/>
    <property type="match status" value="1"/>
</dbReference>
<comment type="similarity">
    <text evidence="9">Belongs to the methyl-accepting chemotaxis (MCP) protein family.</text>
</comment>
<evidence type="ECO:0000313" key="14">
    <source>
        <dbReference type="EMBL" id="TFY91149.1"/>
    </source>
</evidence>
<dbReference type="OrthoDB" id="8724574at2"/>
<evidence type="ECO:0000256" key="8">
    <source>
        <dbReference type="ARBA" id="ARBA00023224"/>
    </source>
</evidence>
<dbReference type="Proteomes" id="UP000297391">
    <property type="component" value="Unassembled WGS sequence"/>
</dbReference>
<evidence type="ECO:0000256" key="10">
    <source>
        <dbReference type="PROSITE-ProRule" id="PRU00284"/>
    </source>
</evidence>
<dbReference type="CDD" id="cd06225">
    <property type="entry name" value="HAMP"/>
    <property type="match status" value="1"/>
</dbReference>
<dbReference type="InterPro" id="IPR024478">
    <property type="entry name" value="HlyB_4HB_MCP"/>
</dbReference>
<dbReference type="PRINTS" id="PR00260">
    <property type="entry name" value="CHEMTRNSDUCR"/>
</dbReference>
<keyword evidence="8 10" id="KW-0807">Transducer</keyword>
<evidence type="ECO:0000256" key="9">
    <source>
        <dbReference type="ARBA" id="ARBA00029447"/>
    </source>
</evidence>
<dbReference type="InterPro" id="IPR004089">
    <property type="entry name" value="MCPsignal_dom"/>
</dbReference>
<sequence>MILRKLNLAPRSALCFGFFCLMIIALGIIALKQTSSLKDSESFVETNVVPSISILGIIDREFVSIRGSNARLRNPVEPASRKTQALEELNKARVNIQNSLTILQPLIVTPIGKQKIDELSKSLASYQTVQDQYLSLISSGRLDEAVKLSSESMKQSADAVEGHIEEMIDVNNNKAKRAGEEASQTYEQAKLIVGAFILISTLAAIALALMYTRSITSPISQSLAIAERIAKNDLTGVIEAQGHDEVARLMRALSVMQHGLRNTLSLISDSSNQLASTSEEMHAVTEDANKGMLRQNNEVEMAATAVTEMSAAVEEVARNASQASEAANRSNSAALAGRARVDETVQAISLMVANVEDASQEVQGLAVMATDISKVLDVIRAIAEQTNLLALNAAIEAARAGEAGRGFAVVADEVRALAHRTQQSTSEIEQMISSIQKGTGSAVSAMTHTNTQAQKTLDTAQGAGSALVEITESIDNITERNVLIATASEEQAQVAREVDRSLVSIRDLSNQAAEGSSQTAIATSELTKLAVELNRLVKQFQM</sequence>
<dbReference type="InterPro" id="IPR004090">
    <property type="entry name" value="Chemotax_Me-accpt_rcpt"/>
</dbReference>